<organism evidence="1 2">
    <name type="scientific">Aquipuribacter nitratireducens</name>
    <dbReference type="NCBI Taxonomy" id="650104"/>
    <lineage>
        <taxon>Bacteria</taxon>
        <taxon>Bacillati</taxon>
        <taxon>Actinomycetota</taxon>
        <taxon>Actinomycetes</taxon>
        <taxon>Micrococcales</taxon>
        <taxon>Intrasporangiaceae</taxon>
        <taxon>Aquipuribacter</taxon>
    </lineage>
</organism>
<keyword evidence="2" id="KW-1185">Reference proteome</keyword>
<accession>A0ABW0GPE2</accession>
<name>A0ABW0GPE2_9MICO</name>
<reference evidence="2" key="1">
    <citation type="journal article" date="2019" name="Int. J. Syst. Evol. Microbiol.">
        <title>The Global Catalogue of Microorganisms (GCM) 10K type strain sequencing project: providing services to taxonomists for standard genome sequencing and annotation.</title>
        <authorList>
            <consortium name="The Broad Institute Genomics Platform"/>
            <consortium name="The Broad Institute Genome Sequencing Center for Infectious Disease"/>
            <person name="Wu L."/>
            <person name="Ma J."/>
        </authorList>
    </citation>
    <scope>NUCLEOTIDE SEQUENCE [LARGE SCALE GENOMIC DNA]</scope>
    <source>
        <strain evidence="2">CCUG 43114</strain>
    </source>
</reference>
<evidence type="ECO:0000313" key="1">
    <source>
        <dbReference type="EMBL" id="MFC5381819.1"/>
    </source>
</evidence>
<dbReference type="EMBL" id="JBHSLD010000013">
    <property type="protein sequence ID" value="MFC5381819.1"/>
    <property type="molecule type" value="Genomic_DNA"/>
</dbReference>
<dbReference type="RefSeq" id="WP_340271155.1">
    <property type="nucleotide sequence ID" value="NZ_JBBEOG010000009.1"/>
</dbReference>
<protein>
    <submittedName>
        <fullName evidence="1">Uncharacterized protein</fullName>
    </submittedName>
</protein>
<proteinExistence type="predicted"/>
<dbReference type="Proteomes" id="UP001596122">
    <property type="component" value="Unassembled WGS sequence"/>
</dbReference>
<sequence length="270" mass="28210">MSVSSNVVARRPQRRSTGLAGRLNAEWHAHVAAEVSRALGGWAAAEAALDLVDATALEAAASQRDNDEVLRALLRLHRDGDALAGRALLQLCLGVALGLARRTVHHAGGDHEESEARAVAGLVDVLAVVPLTARSRLVDRVALDLLGRLTRESRRALGEHAVGTAVDVEVAGGSRATAAGPHGRPVDELPRADLAVLHLLVEGTRGGVLRREDAVLLWDVHSPGGPGGIEELARARGMAGPALRQRVSRARRRLVAALAVSVATPQVSAA</sequence>
<evidence type="ECO:0000313" key="2">
    <source>
        <dbReference type="Proteomes" id="UP001596122"/>
    </source>
</evidence>
<gene>
    <name evidence="1" type="ORF">ACFPJ6_13605</name>
</gene>
<comment type="caution">
    <text evidence="1">The sequence shown here is derived from an EMBL/GenBank/DDBJ whole genome shotgun (WGS) entry which is preliminary data.</text>
</comment>